<accession>A0A165BWA4</accession>
<evidence type="ECO:0000313" key="1">
    <source>
        <dbReference type="EMBL" id="KZV81356.1"/>
    </source>
</evidence>
<keyword evidence="2" id="KW-1185">Reference proteome</keyword>
<organism evidence="1 2">
    <name type="scientific">Exidia glandulosa HHB12029</name>
    <dbReference type="NCBI Taxonomy" id="1314781"/>
    <lineage>
        <taxon>Eukaryota</taxon>
        <taxon>Fungi</taxon>
        <taxon>Dikarya</taxon>
        <taxon>Basidiomycota</taxon>
        <taxon>Agaricomycotina</taxon>
        <taxon>Agaricomycetes</taxon>
        <taxon>Auriculariales</taxon>
        <taxon>Exidiaceae</taxon>
        <taxon>Exidia</taxon>
    </lineage>
</organism>
<dbReference type="AlphaFoldDB" id="A0A165BWA4"/>
<reference evidence="1 2" key="1">
    <citation type="journal article" date="2016" name="Mol. Biol. Evol.">
        <title>Comparative Genomics of Early-Diverging Mushroom-Forming Fungi Provides Insights into the Origins of Lignocellulose Decay Capabilities.</title>
        <authorList>
            <person name="Nagy L.G."/>
            <person name="Riley R."/>
            <person name="Tritt A."/>
            <person name="Adam C."/>
            <person name="Daum C."/>
            <person name="Floudas D."/>
            <person name="Sun H."/>
            <person name="Yadav J.S."/>
            <person name="Pangilinan J."/>
            <person name="Larsson K.H."/>
            <person name="Matsuura K."/>
            <person name="Barry K."/>
            <person name="Labutti K."/>
            <person name="Kuo R."/>
            <person name="Ohm R.A."/>
            <person name="Bhattacharya S.S."/>
            <person name="Shirouzu T."/>
            <person name="Yoshinaga Y."/>
            <person name="Martin F.M."/>
            <person name="Grigoriev I.V."/>
            <person name="Hibbett D.S."/>
        </authorList>
    </citation>
    <scope>NUCLEOTIDE SEQUENCE [LARGE SCALE GENOMIC DNA]</scope>
    <source>
        <strain evidence="1 2">HHB12029</strain>
    </source>
</reference>
<proteinExistence type="predicted"/>
<protein>
    <submittedName>
        <fullName evidence="1">Uncharacterized protein</fullName>
    </submittedName>
</protein>
<dbReference type="Proteomes" id="UP000077266">
    <property type="component" value="Unassembled WGS sequence"/>
</dbReference>
<dbReference type="InParanoid" id="A0A165BWA4"/>
<name>A0A165BWA4_EXIGL</name>
<sequence length="262" mass="28810">MSLTMDNRLVTECTVPTPIRRSSTKTASSTASIRRISSGTKLRQTPAFGRCTATSQPSLTSTVLTRGTRRSTFSYFSLVSSPPWRRRSSLKATKPFNPISPNIHRQIPLHRTHIAQRLRCNRPPSCFCVPGPRGFRGVGDCALDQRLVVHQLDALARRRSRRHHNQAVACHLLTVHRAPSHRCGSPGMGAPSFAARTRTHSMARGGLRLGTPVPPARRAVLLPGWTHPVPSPIEPGTVVCDTRLNSCAGRLLWHIRIVAALV</sequence>
<dbReference type="EMBL" id="KV426398">
    <property type="protein sequence ID" value="KZV81356.1"/>
    <property type="molecule type" value="Genomic_DNA"/>
</dbReference>
<evidence type="ECO:0000313" key="2">
    <source>
        <dbReference type="Proteomes" id="UP000077266"/>
    </source>
</evidence>
<gene>
    <name evidence="1" type="ORF">EXIGLDRAFT_385272</name>
</gene>